<feature type="transmembrane region" description="Helical" evidence="1">
    <location>
        <begin position="151"/>
        <end position="177"/>
    </location>
</feature>
<keyword evidence="1" id="KW-0472">Membrane</keyword>
<name>A0A2W1JKJ6_9CYAN</name>
<organism evidence="2 3">
    <name type="scientific">Acaryochloris thomasi RCC1774</name>
    <dbReference type="NCBI Taxonomy" id="1764569"/>
    <lineage>
        <taxon>Bacteria</taxon>
        <taxon>Bacillati</taxon>
        <taxon>Cyanobacteriota</taxon>
        <taxon>Cyanophyceae</taxon>
        <taxon>Acaryochloridales</taxon>
        <taxon>Acaryochloridaceae</taxon>
        <taxon>Acaryochloris</taxon>
        <taxon>Acaryochloris thomasi</taxon>
    </lineage>
</organism>
<evidence type="ECO:0000313" key="2">
    <source>
        <dbReference type="EMBL" id="PZD73943.1"/>
    </source>
</evidence>
<dbReference type="AlphaFoldDB" id="A0A2W1JKJ6"/>
<feature type="transmembrane region" description="Helical" evidence="1">
    <location>
        <begin position="96"/>
        <end position="116"/>
    </location>
</feature>
<comment type="caution">
    <text evidence="2">The sequence shown here is derived from an EMBL/GenBank/DDBJ whole genome shotgun (WGS) entry which is preliminary data.</text>
</comment>
<reference evidence="2 3" key="1">
    <citation type="journal article" date="2018" name="Sci. Rep.">
        <title>A novel species of the marine cyanobacterium Acaryochloris with a unique pigment content and lifestyle.</title>
        <authorList>
            <person name="Partensky F."/>
            <person name="Six C."/>
            <person name="Ratin M."/>
            <person name="Garczarek L."/>
            <person name="Vaulot D."/>
            <person name="Probert I."/>
            <person name="Calteau A."/>
            <person name="Gourvil P."/>
            <person name="Marie D."/>
            <person name="Grebert T."/>
            <person name="Bouchier C."/>
            <person name="Le Panse S."/>
            <person name="Gachenot M."/>
            <person name="Rodriguez F."/>
            <person name="Garrido J.L."/>
        </authorList>
    </citation>
    <scope>NUCLEOTIDE SEQUENCE [LARGE SCALE GENOMIC DNA]</scope>
    <source>
        <strain evidence="2 3">RCC1774</strain>
    </source>
</reference>
<evidence type="ECO:0000256" key="1">
    <source>
        <dbReference type="SAM" id="Phobius"/>
    </source>
</evidence>
<keyword evidence="3" id="KW-1185">Reference proteome</keyword>
<sequence>MGKRAGPVLLFLLLFIWPPLMAFLLTWVGMATGCEVTGEAHCSVAGLDIGWAIEGLLNITWDFPLFGFFPVLWLVVVIVSLSVIHHRLRGCARPFLGILSIWFLPVAPSLLGYFYVARLAELGECQIGQQGVNDCWVFGVNMGDVFATATLVPWFAVAVVPASLVISLVYLMLTWLVQPRWSG</sequence>
<protein>
    <submittedName>
        <fullName evidence="2">Uncharacterized protein</fullName>
    </submittedName>
</protein>
<keyword evidence="1" id="KW-1133">Transmembrane helix</keyword>
<gene>
    <name evidence="2" type="ORF">C1752_01596</name>
</gene>
<keyword evidence="1" id="KW-0812">Transmembrane</keyword>
<feature type="transmembrane region" description="Helical" evidence="1">
    <location>
        <begin position="65"/>
        <end position="84"/>
    </location>
</feature>
<dbReference type="Proteomes" id="UP000248857">
    <property type="component" value="Unassembled WGS sequence"/>
</dbReference>
<proteinExistence type="predicted"/>
<accession>A0A2W1JKJ6</accession>
<dbReference type="PROSITE" id="PS51257">
    <property type="entry name" value="PROKAR_LIPOPROTEIN"/>
    <property type="match status" value="1"/>
</dbReference>
<dbReference type="EMBL" id="PQWO01000004">
    <property type="protein sequence ID" value="PZD73943.1"/>
    <property type="molecule type" value="Genomic_DNA"/>
</dbReference>
<evidence type="ECO:0000313" key="3">
    <source>
        <dbReference type="Proteomes" id="UP000248857"/>
    </source>
</evidence>